<feature type="transmembrane region" description="Helical" evidence="1">
    <location>
        <begin position="125"/>
        <end position="145"/>
    </location>
</feature>
<keyword evidence="1" id="KW-1133">Transmembrane helix</keyword>
<reference evidence="2" key="1">
    <citation type="journal article" date="2012" name="Science">
        <title>Cyanophora paradoxa genome elucidates origin of photosynthesis in algae and plants.</title>
        <authorList>
            <person name="Price D.C."/>
            <person name="Chan C.X."/>
            <person name="Yoon H.S."/>
            <person name="Yang E.C."/>
            <person name="Qiu H."/>
            <person name="Weber A.P."/>
            <person name="Schwacke R."/>
            <person name="Gross J."/>
            <person name="Blouin N.A."/>
            <person name="Lane C."/>
            <person name="Reyes-Prieto A."/>
            <person name="Durnford D.G."/>
            <person name="Neilson J.A."/>
            <person name="Lang B.F."/>
            <person name="Burger G."/>
            <person name="Steiner J.M."/>
            <person name="Loffelhardt W."/>
            <person name="Meuser J.E."/>
            <person name="Posewitz M.C."/>
            <person name="Ball S."/>
            <person name="Arias M.C."/>
            <person name="Henrissat B."/>
            <person name="Coutinho P.M."/>
            <person name="Rensing S.A."/>
            <person name="Symeonidi A."/>
            <person name="Doddapaneni H."/>
            <person name="Green B.R."/>
            <person name="Rajah V.D."/>
            <person name="Boore J."/>
            <person name="Bhattacharya D."/>
        </authorList>
    </citation>
    <scope>NUCLEOTIDE SEQUENCE</scope>
    <source>
        <strain evidence="2">CCMP 329</strain>
    </source>
</reference>
<feature type="transmembrane region" description="Helical" evidence="1">
    <location>
        <begin position="206"/>
        <end position="227"/>
    </location>
</feature>
<geneLocation type="mitochondrion" evidence="2"/>
<dbReference type="GeneID" id="12486760"/>
<dbReference type="EMBL" id="HQ849544">
    <property type="protein sequence ID" value="ADW79177.1"/>
    <property type="molecule type" value="Genomic_DNA"/>
</dbReference>
<keyword evidence="2" id="KW-0496">Mitochondrion</keyword>
<feature type="transmembrane region" description="Helical" evidence="1">
    <location>
        <begin position="151"/>
        <end position="171"/>
    </location>
</feature>
<sequence length="229" mass="27754">MEFLLLFLTHPILFVYYIKLVSVNVVISFITDTLPLILCRICFIAESHGYNFKTFVISLSENINFFFSYIIIKYFRNIKIKKKFNNYIFSNTITKIEQFLIKSLLLNDNITKVLISEFKLNEIKLFYGIIFYFFTYTFIFYSHVFLFSGQYISILLIPCSFECILATIFYLQYFDENIPNNYVQKKLKAYRIIFVFRNITSKIRIIVRDFIIFLILLYYIYLVYYNIFF</sequence>
<keyword evidence="1" id="KW-0812">Transmembrane</keyword>
<dbReference type="RefSeq" id="YP_006280823.1">
    <property type="nucleotide sequence ID" value="NC_017836.1"/>
</dbReference>
<evidence type="ECO:0000256" key="1">
    <source>
        <dbReference type="SAM" id="Phobius"/>
    </source>
</evidence>
<dbReference type="AlphaFoldDB" id="E9P1C5"/>
<feature type="transmembrane region" description="Helical" evidence="1">
    <location>
        <begin position="12"/>
        <end position="30"/>
    </location>
</feature>
<accession>E9P1C5</accession>
<feature type="transmembrane region" description="Helical" evidence="1">
    <location>
        <begin position="50"/>
        <end position="72"/>
    </location>
</feature>
<name>E9P1C5_CYAPA</name>
<keyword evidence="1" id="KW-0472">Membrane</keyword>
<proteinExistence type="predicted"/>
<gene>
    <name evidence="2" type="primary">orf229</name>
</gene>
<protein>
    <submittedName>
        <fullName evidence="2">Uncharacterized protein orf229</fullName>
    </submittedName>
</protein>
<organism evidence="2">
    <name type="scientific">Cyanophora paradoxa</name>
    <dbReference type="NCBI Taxonomy" id="2762"/>
    <lineage>
        <taxon>Eukaryota</taxon>
        <taxon>Glaucocystophyceae</taxon>
        <taxon>Cyanophorales</taxon>
        <taxon>Cyanophoraceae</taxon>
        <taxon>Cyanophora</taxon>
    </lineage>
</organism>
<evidence type="ECO:0000313" key="2">
    <source>
        <dbReference type="EMBL" id="ADW79177.1"/>
    </source>
</evidence>